<sequence length="321" mass="34015">MSVLAALNVLLVGVWVGMYLFTTFVVSPAFKELFPDEAIRSAHRRLVGRHYARVNGPLTGLLLLVVLGLGLKQGFTAPLVLELAVLLLIGALVALHVRRGTGSLHHPPHPDGQRPALRAGRGGAPMSLAFPSPPYARLGDEQLRRLLWIFYARATQDELLGPVFTRQVGPFPRGGWPVHIARLEGFWRAVLGRPSAYRGQPGPAHADLGLGATNSTPRGRGAASPRRADVGEPGTARPGRRGGHVNRAQPPQVLAATPGGRSLLFHLNAGEGVPRHGHPGARVVIAVLSGELHVTHDGKQPLALEAAGPDTRVLVTLLGGA</sequence>
<evidence type="ECO:0000256" key="1">
    <source>
        <dbReference type="SAM" id="MobiDB-lite"/>
    </source>
</evidence>
<dbReference type="Gene3D" id="2.60.120.10">
    <property type="entry name" value="Jelly Rolls"/>
    <property type="match status" value="1"/>
</dbReference>
<dbReference type="InterPro" id="IPR011051">
    <property type="entry name" value="RmlC_Cupin_sf"/>
</dbReference>
<evidence type="ECO:0000256" key="2">
    <source>
        <dbReference type="SAM" id="Phobius"/>
    </source>
</evidence>
<organism evidence="3 4">
    <name type="scientific">Deinococcus aetherius</name>
    <dbReference type="NCBI Taxonomy" id="200252"/>
    <lineage>
        <taxon>Bacteria</taxon>
        <taxon>Thermotogati</taxon>
        <taxon>Deinococcota</taxon>
        <taxon>Deinococci</taxon>
        <taxon>Deinococcales</taxon>
        <taxon>Deinococcaceae</taxon>
        <taxon>Deinococcus</taxon>
    </lineage>
</organism>
<dbReference type="RefSeq" id="WP_264774701.1">
    <property type="nucleotide sequence ID" value="NZ_AP026560.1"/>
</dbReference>
<dbReference type="InterPro" id="IPR009050">
    <property type="entry name" value="Globin-like_sf"/>
</dbReference>
<evidence type="ECO:0008006" key="5">
    <source>
        <dbReference type="Google" id="ProtNLM"/>
    </source>
</evidence>
<dbReference type="SUPFAM" id="SSF51182">
    <property type="entry name" value="RmlC-like cupins"/>
    <property type="match status" value="1"/>
</dbReference>
<proteinExistence type="predicted"/>
<keyword evidence="4" id="KW-1185">Reference proteome</keyword>
<keyword evidence="2" id="KW-0812">Transmembrane</keyword>
<gene>
    <name evidence="3" type="ORF">DAETH_19540</name>
</gene>
<accession>A0ABM8ADW9</accession>
<feature type="transmembrane region" description="Helical" evidence="2">
    <location>
        <begin position="51"/>
        <end position="71"/>
    </location>
</feature>
<protein>
    <recommendedName>
        <fullName evidence="5">Cupin 2 conserved barrel domain-containing protein</fullName>
    </recommendedName>
</protein>
<feature type="transmembrane region" description="Helical" evidence="2">
    <location>
        <begin position="77"/>
        <end position="97"/>
    </location>
</feature>
<dbReference type="Gene3D" id="1.10.490.10">
    <property type="entry name" value="Globins"/>
    <property type="match status" value="1"/>
</dbReference>
<dbReference type="EMBL" id="AP026560">
    <property type="protein sequence ID" value="BDP41985.1"/>
    <property type="molecule type" value="Genomic_DNA"/>
</dbReference>
<keyword evidence="2" id="KW-0472">Membrane</keyword>
<name>A0ABM8ADW9_9DEIO</name>
<evidence type="ECO:0000313" key="3">
    <source>
        <dbReference type="EMBL" id="BDP41985.1"/>
    </source>
</evidence>
<dbReference type="SUPFAM" id="SSF46458">
    <property type="entry name" value="Globin-like"/>
    <property type="match status" value="1"/>
</dbReference>
<feature type="transmembrane region" description="Helical" evidence="2">
    <location>
        <begin position="6"/>
        <end position="30"/>
    </location>
</feature>
<feature type="region of interest" description="Disordered" evidence="1">
    <location>
        <begin position="201"/>
        <end position="249"/>
    </location>
</feature>
<keyword evidence="2" id="KW-1133">Transmembrane helix</keyword>
<dbReference type="Proteomes" id="UP001064971">
    <property type="component" value="Chromosome"/>
</dbReference>
<feature type="region of interest" description="Disordered" evidence="1">
    <location>
        <begin position="103"/>
        <end position="123"/>
    </location>
</feature>
<dbReference type="CDD" id="cd08916">
    <property type="entry name" value="TrHb3_P"/>
    <property type="match status" value="1"/>
</dbReference>
<dbReference type="InterPro" id="IPR012292">
    <property type="entry name" value="Globin/Proto"/>
</dbReference>
<evidence type="ECO:0000313" key="4">
    <source>
        <dbReference type="Proteomes" id="UP001064971"/>
    </source>
</evidence>
<dbReference type="InterPro" id="IPR014710">
    <property type="entry name" value="RmlC-like_jellyroll"/>
</dbReference>
<reference evidence="3" key="1">
    <citation type="submission" date="2022-07" db="EMBL/GenBank/DDBJ databases">
        <title>Complete Genome Sequence of the Radioresistant Bacterium Deinococcus aetherius ST0316, Isolated from the Air Dust collected in Lower Stratosphere above Japan.</title>
        <authorList>
            <person name="Satoh K."/>
            <person name="Hagiwara K."/>
            <person name="Katsumata K."/>
            <person name="Kubo A."/>
            <person name="Yokobori S."/>
            <person name="Yamagishi A."/>
            <person name="Oono Y."/>
            <person name="Narumi I."/>
        </authorList>
    </citation>
    <scope>NUCLEOTIDE SEQUENCE</scope>
    <source>
        <strain evidence="3">ST0316</strain>
    </source>
</reference>